<evidence type="ECO:0008006" key="15">
    <source>
        <dbReference type="Google" id="ProtNLM"/>
    </source>
</evidence>
<evidence type="ECO:0000313" key="14">
    <source>
        <dbReference type="Proteomes" id="UP001162156"/>
    </source>
</evidence>
<comment type="subcellular location">
    <subcellularLocation>
        <location evidence="1">Cell membrane</location>
        <topology evidence="1">Multi-pass membrane protein</topology>
    </subcellularLocation>
</comment>
<name>A0AAV8WNX1_9CUCU</name>
<sequence>MITWFVVKAPDLINQKKIVYKRHYDGCGLVVRIEYKEKIDVIDNNPEDSLTYSPFDIFKFNQEKSGNLGEDDYVTILHPLVVSMVNQVTRDSPALLSIVNKAIGFIFPNLETMYLTAKVKDILFDGMEIDCRASEFQAKAVCTQLKIQIPGLKMSGQKNVFLFSILGPRNATIGKRFKVGRGISNSKDLGRVLEVEDQKELTLWGEKQCNIFKGTDGWIFPPFLTPEEGIWSFSIDLCSIQAKFVRDTEFKGVNVRRYEATLGDMEHNQEEKCYCNTPKTCLKKGVFDLTKCMGVPIYVTLPHFLETDEMYLQQVKGMEPVLEDHIIRVHFEPMTGTPIEAKKRIQFNLPVTPNNKITLMKNISQALHPIFWIEEGIELEGKYLKKITNVFLIIELVKFLRWFGIATGIMMLLYGLHIYYKNKNKVTITPVHQREAFASGLDEERGPGGINVIQNQQANGKEIANPIMSGHEFDRY</sequence>
<proteinExistence type="inferred from homology"/>
<keyword evidence="8 12" id="KW-0472">Membrane</keyword>
<evidence type="ECO:0000256" key="2">
    <source>
        <dbReference type="ARBA" id="ARBA00010532"/>
    </source>
</evidence>
<keyword evidence="3" id="KW-1003">Cell membrane</keyword>
<comment type="caution">
    <text evidence="13">The sequence shown here is derived from an EMBL/GenBank/DDBJ whole genome shotgun (WGS) entry which is preliminary data.</text>
</comment>
<evidence type="ECO:0000256" key="7">
    <source>
        <dbReference type="ARBA" id="ARBA00022989"/>
    </source>
</evidence>
<dbReference type="AlphaFoldDB" id="A0AAV8WNX1"/>
<evidence type="ECO:0000256" key="9">
    <source>
        <dbReference type="ARBA" id="ARBA00023157"/>
    </source>
</evidence>
<dbReference type="InterPro" id="IPR002159">
    <property type="entry name" value="CD36_fam"/>
</dbReference>
<dbReference type="GO" id="GO:0005886">
    <property type="term" value="C:plasma membrane"/>
    <property type="evidence" value="ECO:0007669"/>
    <property type="project" value="UniProtKB-SubCell"/>
</dbReference>
<keyword evidence="14" id="KW-1185">Reference proteome</keyword>
<evidence type="ECO:0000256" key="6">
    <source>
        <dbReference type="ARBA" id="ARBA00022725"/>
    </source>
</evidence>
<evidence type="ECO:0000313" key="13">
    <source>
        <dbReference type="EMBL" id="KAJ8927990.1"/>
    </source>
</evidence>
<protein>
    <recommendedName>
        <fullName evidence="15">Sensory neuron membrane protein 1</fullName>
    </recommendedName>
</protein>
<comment type="similarity">
    <text evidence="2">Belongs to the CD36 family.</text>
</comment>
<evidence type="ECO:0000256" key="3">
    <source>
        <dbReference type="ARBA" id="ARBA00022475"/>
    </source>
</evidence>
<evidence type="ECO:0000256" key="11">
    <source>
        <dbReference type="ARBA" id="ARBA00023180"/>
    </source>
</evidence>
<dbReference type="PANTHER" id="PTHR11923:SF69">
    <property type="entry name" value="SENSORY NEURON MEMBRANE PROTEIN 1"/>
    <property type="match status" value="1"/>
</dbReference>
<keyword evidence="7 12" id="KW-1133">Transmembrane helix</keyword>
<evidence type="ECO:0000256" key="4">
    <source>
        <dbReference type="ARBA" id="ARBA00022606"/>
    </source>
</evidence>
<keyword evidence="5 12" id="KW-0812">Transmembrane</keyword>
<keyword evidence="6" id="KW-0552">Olfaction</keyword>
<evidence type="ECO:0000256" key="12">
    <source>
        <dbReference type="SAM" id="Phobius"/>
    </source>
</evidence>
<accession>A0AAV8WNX1</accession>
<dbReference type="PRINTS" id="PR01609">
    <property type="entry name" value="CD36FAMILY"/>
</dbReference>
<reference evidence="13" key="1">
    <citation type="journal article" date="2023" name="Insect Mol. Biol.">
        <title>Genome sequencing provides insights into the evolution of gene families encoding plant cell wall-degrading enzymes in longhorned beetles.</title>
        <authorList>
            <person name="Shin N.R."/>
            <person name="Okamura Y."/>
            <person name="Kirsch R."/>
            <person name="Pauchet Y."/>
        </authorList>
    </citation>
    <scope>NUCLEOTIDE SEQUENCE</scope>
    <source>
        <strain evidence="13">RBIC_L_NR</strain>
    </source>
</reference>
<keyword evidence="4" id="KW-0716">Sensory transduction</keyword>
<evidence type="ECO:0000256" key="1">
    <source>
        <dbReference type="ARBA" id="ARBA00004651"/>
    </source>
</evidence>
<organism evidence="13 14">
    <name type="scientific">Rhamnusium bicolor</name>
    <dbReference type="NCBI Taxonomy" id="1586634"/>
    <lineage>
        <taxon>Eukaryota</taxon>
        <taxon>Metazoa</taxon>
        <taxon>Ecdysozoa</taxon>
        <taxon>Arthropoda</taxon>
        <taxon>Hexapoda</taxon>
        <taxon>Insecta</taxon>
        <taxon>Pterygota</taxon>
        <taxon>Neoptera</taxon>
        <taxon>Endopterygota</taxon>
        <taxon>Coleoptera</taxon>
        <taxon>Polyphaga</taxon>
        <taxon>Cucujiformia</taxon>
        <taxon>Chrysomeloidea</taxon>
        <taxon>Cerambycidae</taxon>
        <taxon>Lepturinae</taxon>
        <taxon>Rhagiini</taxon>
        <taxon>Rhamnusium</taxon>
    </lineage>
</organism>
<evidence type="ECO:0000256" key="10">
    <source>
        <dbReference type="ARBA" id="ARBA00023170"/>
    </source>
</evidence>
<dbReference type="GO" id="GO:0005044">
    <property type="term" value="F:scavenger receptor activity"/>
    <property type="evidence" value="ECO:0007669"/>
    <property type="project" value="TreeGrafter"/>
</dbReference>
<dbReference type="PANTHER" id="PTHR11923">
    <property type="entry name" value="SCAVENGER RECEPTOR CLASS B TYPE-1 SR-B1"/>
    <property type="match status" value="1"/>
</dbReference>
<dbReference type="Pfam" id="PF01130">
    <property type="entry name" value="CD36"/>
    <property type="match status" value="1"/>
</dbReference>
<evidence type="ECO:0000256" key="5">
    <source>
        <dbReference type="ARBA" id="ARBA00022692"/>
    </source>
</evidence>
<keyword evidence="9" id="KW-1015">Disulfide bond</keyword>
<keyword evidence="10" id="KW-0675">Receptor</keyword>
<keyword evidence="11" id="KW-0325">Glycoprotein</keyword>
<dbReference type="GO" id="GO:0007608">
    <property type="term" value="P:sensory perception of smell"/>
    <property type="evidence" value="ECO:0007669"/>
    <property type="project" value="UniProtKB-KW"/>
</dbReference>
<evidence type="ECO:0000256" key="8">
    <source>
        <dbReference type="ARBA" id="ARBA00023136"/>
    </source>
</evidence>
<dbReference type="EMBL" id="JANEYF010005500">
    <property type="protein sequence ID" value="KAJ8927990.1"/>
    <property type="molecule type" value="Genomic_DNA"/>
</dbReference>
<gene>
    <name evidence="13" type="ORF">NQ314_019518</name>
</gene>
<dbReference type="Proteomes" id="UP001162156">
    <property type="component" value="Unassembled WGS sequence"/>
</dbReference>
<feature type="transmembrane region" description="Helical" evidence="12">
    <location>
        <begin position="399"/>
        <end position="420"/>
    </location>
</feature>
<dbReference type="GO" id="GO:0005737">
    <property type="term" value="C:cytoplasm"/>
    <property type="evidence" value="ECO:0007669"/>
    <property type="project" value="TreeGrafter"/>
</dbReference>